<accession>A0A9P0HWM1</accession>
<name>A0A9P0HWM1_SPOLI</name>
<feature type="chain" id="PRO_5040134762" evidence="1">
    <location>
        <begin position="28"/>
        <end position="88"/>
    </location>
</feature>
<keyword evidence="3" id="KW-1185">Reference proteome</keyword>
<keyword evidence="1" id="KW-0732">Signal</keyword>
<dbReference type="AlphaFoldDB" id="A0A9P0HWM1"/>
<dbReference type="Proteomes" id="UP001153321">
    <property type="component" value="Chromosome 11"/>
</dbReference>
<evidence type="ECO:0000313" key="3">
    <source>
        <dbReference type="Proteomes" id="UP001153321"/>
    </source>
</evidence>
<dbReference type="EMBL" id="LR824542">
    <property type="protein sequence ID" value="CAH1635548.1"/>
    <property type="molecule type" value="Genomic_DNA"/>
</dbReference>
<reference evidence="2" key="1">
    <citation type="submission" date="2022-02" db="EMBL/GenBank/DDBJ databases">
        <authorList>
            <person name="King R."/>
        </authorList>
    </citation>
    <scope>NUCLEOTIDE SEQUENCE</scope>
</reference>
<sequence>MLPTNMVRLFNIFVIFITIILLNECRSNPAKPNCLPNSQHMRRNGANDTEKDKKPECVVYWPYYYPYYYYPVYYPSYYYYYPYVYFYG</sequence>
<gene>
    <name evidence="2" type="ORF">SPLIT_LOCUS910</name>
</gene>
<evidence type="ECO:0000256" key="1">
    <source>
        <dbReference type="SAM" id="SignalP"/>
    </source>
</evidence>
<feature type="signal peptide" evidence="1">
    <location>
        <begin position="1"/>
        <end position="27"/>
    </location>
</feature>
<organism evidence="2 3">
    <name type="scientific">Spodoptera littoralis</name>
    <name type="common">Egyptian cotton leafworm</name>
    <dbReference type="NCBI Taxonomy" id="7109"/>
    <lineage>
        <taxon>Eukaryota</taxon>
        <taxon>Metazoa</taxon>
        <taxon>Ecdysozoa</taxon>
        <taxon>Arthropoda</taxon>
        <taxon>Hexapoda</taxon>
        <taxon>Insecta</taxon>
        <taxon>Pterygota</taxon>
        <taxon>Neoptera</taxon>
        <taxon>Endopterygota</taxon>
        <taxon>Lepidoptera</taxon>
        <taxon>Glossata</taxon>
        <taxon>Ditrysia</taxon>
        <taxon>Noctuoidea</taxon>
        <taxon>Noctuidae</taxon>
        <taxon>Amphipyrinae</taxon>
        <taxon>Spodoptera</taxon>
    </lineage>
</organism>
<evidence type="ECO:0000313" key="2">
    <source>
        <dbReference type="EMBL" id="CAH1635548.1"/>
    </source>
</evidence>
<protein>
    <submittedName>
        <fullName evidence="2">Uncharacterized protein</fullName>
    </submittedName>
</protein>
<proteinExistence type="predicted"/>